<dbReference type="InterPro" id="IPR028359">
    <property type="entry name" value="UDP_ManNAc/GlcNAc_DH"/>
</dbReference>
<gene>
    <name evidence="5" type="primary">wecC</name>
    <name evidence="5" type="ORF">I6I10_05880</name>
    <name evidence="6" type="ORF">I6J21_09655</name>
</gene>
<dbReference type="SUPFAM" id="SSF51735">
    <property type="entry name" value="NAD(P)-binding Rossmann-fold domains"/>
    <property type="match status" value="1"/>
</dbReference>
<feature type="domain" description="UDP-glucose/GDP-mannose dehydrogenase C-terminal" evidence="4">
    <location>
        <begin position="315"/>
        <end position="415"/>
    </location>
</feature>
<dbReference type="PANTHER" id="PTHR43491:SF1">
    <property type="entry name" value="UDP-N-ACETYL-D-MANNOSAMINE DEHYDROGENASE"/>
    <property type="match status" value="1"/>
</dbReference>
<dbReference type="InterPro" id="IPR014027">
    <property type="entry name" value="UDP-Glc/GDP-Man_DH_C"/>
</dbReference>
<organism evidence="5 7">
    <name type="scientific">Corynebacterium glucuronolyticum</name>
    <dbReference type="NCBI Taxonomy" id="39791"/>
    <lineage>
        <taxon>Bacteria</taxon>
        <taxon>Bacillati</taxon>
        <taxon>Actinomycetota</taxon>
        <taxon>Actinomycetes</taxon>
        <taxon>Mycobacteriales</taxon>
        <taxon>Corynebacteriaceae</taxon>
        <taxon>Corynebacterium</taxon>
    </lineage>
</organism>
<evidence type="ECO:0000313" key="6">
    <source>
        <dbReference type="EMBL" id="QRP70040.1"/>
    </source>
</evidence>
<keyword evidence="2" id="KW-0520">NAD</keyword>
<evidence type="ECO:0000256" key="1">
    <source>
        <dbReference type="ARBA" id="ARBA00023002"/>
    </source>
</evidence>
<sequence>MDKSICFVGLGYIGLPTAVALANSGANVVGFDINEKLIEKIKSGNLNLKEPNLRKELKVALDSGNLKVSSKISSHDVYVIAVPTPFLEDHSCDYSYIDSAIRSISKELKGGELIILESTSAPGTTRRIANLVSHLRPDLDKEVNNRSDSTEVEFAYCPERILPGNAINELRSNDRVIGGLTERAAIRAKKFYKSFCHGELLLTDAETAEMVKLVENSYRDVNLAFANEISMLSDNFDVDVRELIQLANHHPRVNILQPSAGVGGHCIAVDPWFLVSSNPAESTLIATARKVNDRKPFWIIDKIESSGFIESPRLALLGITFKPNIDDLRESPALRICEELARENPNTLFEIVEPNLSELPSSLSKFPNVEQIDLGVVVDSKDPLVVLVAHDEFKALRELKEGKIPILDFTGILHG</sequence>
<dbReference type="RefSeq" id="WP_005394405.1">
    <property type="nucleotide sequence ID" value="NZ_CP066007.1"/>
</dbReference>
<reference evidence="5 7" key="1">
    <citation type="submission" date="2020-12" db="EMBL/GenBank/DDBJ databases">
        <title>FDA dAtabase for Regulatory Grade micrObial Sequences (FDA-ARGOS): Supporting development and validation of Infectious Disease Dx tests.</title>
        <authorList>
            <person name="Sproer C."/>
            <person name="Gronow S."/>
            <person name="Severitt S."/>
            <person name="Schroder I."/>
            <person name="Tallon L."/>
            <person name="Sadzewicz L."/>
            <person name="Zhao X."/>
            <person name="Boylan J."/>
            <person name="Ott S."/>
            <person name="Bowen H."/>
            <person name="Vavikolanu K."/>
            <person name="Mehta A."/>
            <person name="Aluvathingal J."/>
            <person name="Nadendla S."/>
            <person name="Lowell S."/>
            <person name="Myers T."/>
            <person name="Yan Y."/>
            <person name="Sichtig H."/>
        </authorList>
    </citation>
    <scope>NUCLEOTIDE SEQUENCE [LARGE SCALE GENOMIC DNA]</scope>
    <source>
        <strain evidence="5 7">FDAARGOS_1053</strain>
        <strain evidence="6">FDAARGOS_1191</strain>
    </source>
</reference>
<evidence type="ECO:0000313" key="5">
    <source>
        <dbReference type="EMBL" id="QQB47414.1"/>
    </source>
</evidence>
<dbReference type="GO" id="GO:0051287">
    <property type="term" value="F:NAD binding"/>
    <property type="evidence" value="ECO:0007669"/>
    <property type="project" value="InterPro"/>
</dbReference>
<accession>A0A7T4JVY3</accession>
<dbReference type="EMBL" id="CP066007">
    <property type="protein sequence ID" value="QQB47414.1"/>
    <property type="molecule type" value="Genomic_DNA"/>
</dbReference>
<dbReference type="SMART" id="SM00984">
    <property type="entry name" value="UDPG_MGDP_dh_C"/>
    <property type="match status" value="1"/>
</dbReference>
<dbReference type="NCBIfam" id="NF008286">
    <property type="entry name" value="PRK11064.1"/>
    <property type="match status" value="1"/>
</dbReference>
<dbReference type="Pfam" id="PF00984">
    <property type="entry name" value="UDPG_MGDP_dh"/>
    <property type="match status" value="1"/>
</dbReference>
<dbReference type="PIRSF" id="PIRSF500136">
    <property type="entry name" value="UDP_ManNAc_DH"/>
    <property type="match status" value="1"/>
</dbReference>
<evidence type="ECO:0000313" key="7">
    <source>
        <dbReference type="Proteomes" id="UP000596145"/>
    </source>
</evidence>
<evidence type="ECO:0000259" key="4">
    <source>
        <dbReference type="SMART" id="SM00984"/>
    </source>
</evidence>
<dbReference type="InterPro" id="IPR014026">
    <property type="entry name" value="UDP-Glc/GDP-Man_DH_dimer"/>
</dbReference>
<dbReference type="GO" id="GO:0089714">
    <property type="term" value="F:UDP-N-acetyl-D-mannosamine dehydrogenase activity"/>
    <property type="evidence" value="ECO:0007669"/>
    <property type="project" value="UniProtKB-EC"/>
</dbReference>
<dbReference type="InterPro" id="IPR017476">
    <property type="entry name" value="UDP-Glc/GDP-Man"/>
</dbReference>
<dbReference type="EC" id="1.1.1.336" evidence="5"/>
<proteinExistence type="inferred from homology"/>
<dbReference type="OrthoDB" id="5193947at2"/>
<dbReference type="Proteomes" id="UP000596145">
    <property type="component" value="Chromosome"/>
</dbReference>
<dbReference type="SUPFAM" id="SSF52413">
    <property type="entry name" value="UDP-glucose/GDP-mannose dehydrogenase C-terminal domain"/>
    <property type="match status" value="1"/>
</dbReference>
<dbReference type="InterPro" id="IPR036291">
    <property type="entry name" value="NAD(P)-bd_dom_sf"/>
</dbReference>
<name>A0A7T4JVY3_9CORY</name>
<protein>
    <submittedName>
        <fullName evidence="5">UDP-N-acetyl-D-mannosamine dehydrogenase</fullName>
        <ecNumber evidence="5">1.1.1.336</ecNumber>
    </submittedName>
</protein>
<dbReference type="NCBIfam" id="TIGR03026">
    <property type="entry name" value="NDP-sugDHase"/>
    <property type="match status" value="1"/>
</dbReference>
<dbReference type="InterPro" id="IPR036220">
    <property type="entry name" value="UDP-Glc/GDP-Man_DH_C_sf"/>
</dbReference>
<dbReference type="Pfam" id="PF03721">
    <property type="entry name" value="UDPG_MGDP_dh_N"/>
    <property type="match status" value="1"/>
</dbReference>
<evidence type="ECO:0000256" key="2">
    <source>
        <dbReference type="ARBA" id="ARBA00023027"/>
    </source>
</evidence>
<dbReference type="Gene3D" id="3.40.50.720">
    <property type="entry name" value="NAD(P)-binding Rossmann-like Domain"/>
    <property type="match status" value="2"/>
</dbReference>
<comment type="similarity">
    <text evidence="3">Belongs to the UDP-glucose/GDP-mannose dehydrogenase family.</text>
</comment>
<keyword evidence="1 5" id="KW-0560">Oxidoreductase</keyword>
<dbReference type="PIRSF" id="PIRSF000124">
    <property type="entry name" value="UDPglc_GDPman_dh"/>
    <property type="match status" value="1"/>
</dbReference>
<evidence type="ECO:0000256" key="3">
    <source>
        <dbReference type="PIRNR" id="PIRNR000124"/>
    </source>
</evidence>
<dbReference type="Pfam" id="PF03720">
    <property type="entry name" value="UDPG_MGDP_dh_C"/>
    <property type="match status" value="1"/>
</dbReference>
<dbReference type="PANTHER" id="PTHR43491">
    <property type="entry name" value="UDP-N-ACETYL-D-MANNOSAMINE DEHYDROGENASE"/>
    <property type="match status" value="1"/>
</dbReference>
<dbReference type="AlphaFoldDB" id="A0A7T4JVY3"/>
<dbReference type="GO" id="GO:0016628">
    <property type="term" value="F:oxidoreductase activity, acting on the CH-CH group of donors, NAD or NADP as acceptor"/>
    <property type="evidence" value="ECO:0007669"/>
    <property type="project" value="InterPro"/>
</dbReference>
<dbReference type="SUPFAM" id="SSF48179">
    <property type="entry name" value="6-phosphogluconate dehydrogenase C-terminal domain-like"/>
    <property type="match status" value="1"/>
</dbReference>
<dbReference type="EMBL" id="CP069534">
    <property type="protein sequence ID" value="QRP70040.1"/>
    <property type="molecule type" value="Genomic_DNA"/>
</dbReference>
<dbReference type="InterPro" id="IPR008927">
    <property type="entry name" value="6-PGluconate_DH-like_C_sf"/>
</dbReference>
<dbReference type="GeneID" id="92760737"/>
<dbReference type="GO" id="GO:0000271">
    <property type="term" value="P:polysaccharide biosynthetic process"/>
    <property type="evidence" value="ECO:0007669"/>
    <property type="project" value="InterPro"/>
</dbReference>
<dbReference type="InterPro" id="IPR001732">
    <property type="entry name" value="UDP-Glc/GDP-Man_DH_N"/>
</dbReference>
<dbReference type="Proteomes" id="UP000617681">
    <property type="component" value="Chromosome"/>
</dbReference>